<feature type="domain" description="SAM" evidence="1">
    <location>
        <begin position="27"/>
        <end position="94"/>
    </location>
</feature>
<proteinExistence type="predicted"/>
<sequence length="105" mass="10856">MFEGSCSQPTDDAAGASCGIFGGGGGAADLGAMTLDDFLEKLDLLEYKGAFETAGVSDVSSLARLTDADLDSFNLRKLEKRKLLHHLAKARGNTDATLGALSCAT</sequence>
<name>A0AAD7XNP0_9STRA</name>
<dbReference type="SUPFAM" id="SSF47769">
    <property type="entry name" value="SAM/Pointed domain"/>
    <property type="match status" value="1"/>
</dbReference>
<dbReference type="Proteomes" id="UP001230188">
    <property type="component" value="Unassembled WGS sequence"/>
</dbReference>
<evidence type="ECO:0000313" key="4">
    <source>
        <dbReference type="Proteomes" id="UP001230188"/>
    </source>
</evidence>
<gene>
    <name evidence="2" type="ORF">CTAYLR_005865</name>
    <name evidence="3" type="ORF">CTAYLR_005892</name>
</gene>
<dbReference type="Pfam" id="PF00536">
    <property type="entry name" value="SAM_1"/>
    <property type="match status" value="1"/>
</dbReference>
<comment type="caution">
    <text evidence="3">The sequence shown here is derived from an EMBL/GenBank/DDBJ whole genome shotgun (WGS) entry which is preliminary data.</text>
</comment>
<organism evidence="3 4">
    <name type="scientific">Chrysophaeum taylorii</name>
    <dbReference type="NCBI Taxonomy" id="2483200"/>
    <lineage>
        <taxon>Eukaryota</taxon>
        <taxon>Sar</taxon>
        <taxon>Stramenopiles</taxon>
        <taxon>Ochrophyta</taxon>
        <taxon>Pelagophyceae</taxon>
        <taxon>Pelagomonadales</taxon>
        <taxon>Pelagomonadaceae</taxon>
        <taxon>Chrysophaeum</taxon>
    </lineage>
</organism>
<dbReference type="InterPro" id="IPR013761">
    <property type="entry name" value="SAM/pointed_sf"/>
</dbReference>
<dbReference type="EMBL" id="JAQMWT010000006">
    <property type="protein sequence ID" value="KAJ8614312.1"/>
    <property type="molecule type" value="Genomic_DNA"/>
</dbReference>
<evidence type="ECO:0000313" key="3">
    <source>
        <dbReference type="EMBL" id="KAJ8614312.1"/>
    </source>
</evidence>
<dbReference type="Gene3D" id="1.10.150.50">
    <property type="entry name" value="Transcription Factor, Ets-1"/>
    <property type="match status" value="1"/>
</dbReference>
<reference evidence="3" key="1">
    <citation type="submission" date="2023-01" db="EMBL/GenBank/DDBJ databases">
        <title>Metagenome sequencing of chrysophaentin producing Chrysophaeum taylorii.</title>
        <authorList>
            <person name="Davison J."/>
            <person name="Bewley C."/>
        </authorList>
    </citation>
    <scope>NUCLEOTIDE SEQUENCE</scope>
    <source>
        <strain evidence="3">NIES-1699</strain>
    </source>
</reference>
<dbReference type="EMBL" id="JAQMWT010000268">
    <property type="protein sequence ID" value="KAJ8606487.1"/>
    <property type="molecule type" value="Genomic_DNA"/>
</dbReference>
<keyword evidence="4" id="KW-1185">Reference proteome</keyword>
<dbReference type="SMART" id="SM00454">
    <property type="entry name" value="SAM"/>
    <property type="match status" value="1"/>
</dbReference>
<evidence type="ECO:0000313" key="2">
    <source>
        <dbReference type="EMBL" id="KAJ8606487.1"/>
    </source>
</evidence>
<protein>
    <recommendedName>
        <fullName evidence="1">SAM domain-containing protein</fullName>
    </recommendedName>
</protein>
<dbReference type="AlphaFoldDB" id="A0AAD7XNP0"/>
<evidence type="ECO:0000259" key="1">
    <source>
        <dbReference type="SMART" id="SM00454"/>
    </source>
</evidence>
<accession>A0AAD7XNP0</accession>
<dbReference type="InterPro" id="IPR001660">
    <property type="entry name" value="SAM"/>
</dbReference>